<dbReference type="GO" id="GO:0016787">
    <property type="term" value="F:hydrolase activity"/>
    <property type="evidence" value="ECO:0007669"/>
    <property type="project" value="UniProtKB-UniRule"/>
</dbReference>
<dbReference type="InterPro" id="IPR053137">
    <property type="entry name" value="NLR-like"/>
</dbReference>
<feature type="short sequence motif" description="GXSXG" evidence="3">
    <location>
        <begin position="57"/>
        <end position="61"/>
    </location>
</feature>
<dbReference type="InterPro" id="IPR027417">
    <property type="entry name" value="P-loop_NTPase"/>
</dbReference>
<evidence type="ECO:0000313" key="6">
    <source>
        <dbReference type="EMBL" id="RDW59053.1"/>
    </source>
</evidence>
<sequence>MATGPPHRPVCLLSLDGGGIKGISELLILQHIMTAVRDELELEEEPRPCDYFDLVGGTSTGGLIAIMLVRLRMTASEALRQYFKLGRKIFSKKNTKRKGKEGAFKATTLETSIKEVVSYPGNNHDDGECMLPTKASDIRAKGQFCEAARATTAAPTYFKAISIKWPNGSSNRFVDAGLGFNNPAEEVIEEAEAVFGPSTPLKILVSVGCGVKSTIRYNTPSALDKFLPLNAIETVKNIAADCEKISQNLERYFKHHQNVYFRFNIPEIGDTGLSEVDDSILDRITASTNAFFNVGSAGHTMLAPVVELLCEAARDNEVPGHGITLGKILAVAKPNSKRGHWVVPFSRNKNFVGRESYLNELLTEFQPRYLITTCPWIALDGLGGVGKTQIALQFAYRVQEISPECSVFWVQAIDTTSFNNSYREIAQKLEIPGLDDDKKDVKQLVFAALQDLPSPWLLIIDNADDYAVLDNVGNRTSSSTLIEYLPRHGNGAILFTTRDHKAATKLAEAHVIRVREMSRDESTRLLRNSLQSQHHSLLEDTAGVTELLDFLLDLPLAIRQAAAYMNENSTSLSKYLSFYKNTEQDMIDALGQDFQDRGRYRSQKNPIATTWLISFEQIGRQDPLAAKYLSFIGVILPDNIPISLLPPGNSVLEQNRAIGTLTAYSFATLRIGEEALDVHRLVHLATRNWLRKEDKLSKWAEATLYRLLEVIPAGGHKYYRIWIYFLPHGAHVVNDHEFSQNIQSKAKLLDHIGRCYISIGQYSEAEKMHRQALALRERVLGAEHPSTLTSMDNLALVLGGQGKYSEAETMHRQALALRERVLGAEHPSTLTSMNNLALVLGDQGKAPFDAHEHEQSRAGVGGSGEVQRGRDDAPAGAGPEGEGAWGGAPFNTTK</sequence>
<evidence type="ECO:0000256" key="3">
    <source>
        <dbReference type="PROSITE-ProRule" id="PRU01161"/>
    </source>
</evidence>
<keyword evidence="3" id="KW-0378">Hydrolase</keyword>
<evidence type="ECO:0000256" key="2">
    <source>
        <dbReference type="PROSITE-ProRule" id="PRU00339"/>
    </source>
</evidence>
<dbReference type="SUPFAM" id="SSF52151">
    <property type="entry name" value="FabD/lysophospholipase-like"/>
    <property type="match status" value="1"/>
</dbReference>
<gene>
    <name evidence="6" type="ORF">BP5796_11977</name>
</gene>
<dbReference type="AlphaFoldDB" id="A0A3D8QB37"/>
<organism evidence="6 7">
    <name type="scientific">Coleophoma crateriformis</name>
    <dbReference type="NCBI Taxonomy" id="565419"/>
    <lineage>
        <taxon>Eukaryota</taxon>
        <taxon>Fungi</taxon>
        <taxon>Dikarya</taxon>
        <taxon>Ascomycota</taxon>
        <taxon>Pezizomycotina</taxon>
        <taxon>Leotiomycetes</taxon>
        <taxon>Helotiales</taxon>
        <taxon>Dermateaceae</taxon>
        <taxon>Coleophoma</taxon>
    </lineage>
</organism>
<accession>A0A3D8QB37</accession>
<dbReference type="Gene3D" id="1.25.40.10">
    <property type="entry name" value="Tetratricopeptide repeat domain"/>
    <property type="match status" value="1"/>
</dbReference>
<dbReference type="GO" id="GO:0016042">
    <property type="term" value="P:lipid catabolic process"/>
    <property type="evidence" value="ECO:0007669"/>
    <property type="project" value="UniProtKB-UniRule"/>
</dbReference>
<comment type="caution">
    <text evidence="3">Lacks conserved residue(s) required for the propagation of feature annotation.</text>
</comment>
<dbReference type="InterPro" id="IPR002182">
    <property type="entry name" value="NB-ARC"/>
</dbReference>
<dbReference type="PROSITE" id="PS50005">
    <property type="entry name" value="TPR"/>
    <property type="match status" value="1"/>
</dbReference>
<feature type="active site" description="Proton acceptor" evidence="3">
    <location>
        <position position="175"/>
    </location>
</feature>
<dbReference type="Gene3D" id="3.40.50.300">
    <property type="entry name" value="P-loop containing nucleotide triphosphate hydrolases"/>
    <property type="match status" value="1"/>
</dbReference>
<dbReference type="PANTHER" id="PTHR46082:SF6">
    <property type="entry name" value="AAA+ ATPASE DOMAIN-CONTAINING PROTEIN-RELATED"/>
    <property type="match status" value="1"/>
</dbReference>
<dbReference type="GO" id="GO:0046486">
    <property type="term" value="P:glycerolipid metabolic process"/>
    <property type="evidence" value="ECO:0007669"/>
    <property type="project" value="UniProtKB-ARBA"/>
</dbReference>
<name>A0A3D8QB37_9HELO</name>
<keyword evidence="7" id="KW-1185">Reference proteome</keyword>
<dbReference type="InterPro" id="IPR019734">
    <property type="entry name" value="TPR_rpt"/>
</dbReference>
<keyword evidence="3" id="KW-0442">Lipid degradation</keyword>
<dbReference type="InterPro" id="IPR002641">
    <property type="entry name" value="PNPLA_dom"/>
</dbReference>
<dbReference type="Pfam" id="PF13424">
    <property type="entry name" value="TPR_12"/>
    <property type="match status" value="1"/>
</dbReference>
<evidence type="ECO:0000256" key="4">
    <source>
        <dbReference type="SAM" id="MobiDB-lite"/>
    </source>
</evidence>
<dbReference type="EMBL" id="PDLN01000020">
    <property type="protein sequence ID" value="RDW59053.1"/>
    <property type="molecule type" value="Genomic_DNA"/>
</dbReference>
<feature type="domain" description="PNPLA" evidence="5">
    <location>
        <begin position="13"/>
        <end position="188"/>
    </location>
</feature>
<dbReference type="SUPFAM" id="SSF52540">
    <property type="entry name" value="P-loop containing nucleoside triphosphate hydrolases"/>
    <property type="match status" value="1"/>
</dbReference>
<dbReference type="OrthoDB" id="1577640at2759"/>
<dbReference type="SUPFAM" id="SSF48452">
    <property type="entry name" value="TPR-like"/>
    <property type="match status" value="1"/>
</dbReference>
<evidence type="ECO:0000256" key="1">
    <source>
        <dbReference type="ARBA" id="ARBA00023098"/>
    </source>
</evidence>
<comment type="caution">
    <text evidence="6">The sequence shown here is derived from an EMBL/GenBank/DDBJ whole genome shotgun (WGS) entry which is preliminary data.</text>
</comment>
<dbReference type="PROSITE" id="PS51635">
    <property type="entry name" value="PNPLA"/>
    <property type="match status" value="1"/>
</dbReference>
<feature type="short sequence motif" description="GXGXXG" evidence="3">
    <location>
        <begin position="17"/>
        <end position="22"/>
    </location>
</feature>
<keyword evidence="1 3" id="KW-0443">Lipid metabolism</keyword>
<reference evidence="6 7" key="1">
    <citation type="journal article" date="2018" name="IMA Fungus">
        <title>IMA Genome-F 9: Draft genome sequence of Annulohypoxylon stygium, Aspergillus mulundensis, Berkeleyomyces basicola (syn. Thielaviopsis basicola), Ceratocystis smalleyi, two Cercospora beticola strains, Coleophoma cylindrospora, Fusarium fracticaudum, Phialophora cf. hyalina, and Morchella septimelata.</title>
        <authorList>
            <person name="Wingfield B.D."/>
            <person name="Bills G.F."/>
            <person name="Dong Y."/>
            <person name="Huang W."/>
            <person name="Nel W.J."/>
            <person name="Swalarsk-Parry B.S."/>
            <person name="Vaghefi N."/>
            <person name="Wilken P.M."/>
            <person name="An Z."/>
            <person name="de Beer Z.W."/>
            <person name="De Vos L."/>
            <person name="Chen L."/>
            <person name="Duong T.A."/>
            <person name="Gao Y."/>
            <person name="Hammerbacher A."/>
            <person name="Kikkert J.R."/>
            <person name="Li Y."/>
            <person name="Li H."/>
            <person name="Li K."/>
            <person name="Li Q."/>
            <person name="Liu X."/>
            <person name="Ma X."/>
            <person name="Naidoo K."/>
            <person name="Pethybridge S.J."/>
            <person name="Sun J."/>
            <person name="Steenkamp E.T."/>
            <person name="van der Nest M.A."/>
            <person name="van Wyk S."/>
            <person name="Wingfield M.J."/>
            <person name="Xiong C."/>
            <person name="Yue Q."/>
            <person name="Zhang X."/>
        </authorList>
    </citation>
    <scope>NUCLEOTIDE SEQUENCE [LARGE SCALE GENOMIC DNA]</scope>
    <source>
        <strain evidence="6 7">BP5796</strain>
    </source>
</reference>
<dbReference type="Pfam" id="PF01734">
    <property type="entry name" value="Patatin"/>
    <property type="match status" value="1"/>
</dbReference>
<evidence type="ECO:0000259" key="5">
    <source>
        <dbReference type="PROSITE" id="PS51635"/>
    </source>
</evidence>
<dbReference type="Proteomes" id="UP000256328">
    <property type="component" value="Unassembled WGS sequence"/>
</dbReference>
<protein>
    <recommendedName>
        <fullName evidence="5">PNPLA domain-containing protein</fullName>
    </recommendedName>
</protein>
<proteinExistence type="predicted"/>
<dbReference type="GO" id="GO:0043531">
    <property type="term" value="F:ADP binding"/>
    <property type="evidence" value="ECO:0007669"/>
    <property type="project" value="InterPro"/>
</dbReference>
<evidence type="ECO:0000313" key="7">
    <source>
        <dbReference type="Proteomes" id="UP000256328"/>
    </source>
</evidence>
<feature type="active site" description="Nucleophile" evidence="3">
    <location>
        <position position="59"/>
    </location>
</feature>
<dbReference type="InterPro" id="IPR011990">
    <property type="entry name" value="TPR-like_helical_dom_sf"/>
</dbReference>
<dbReference type="InterPro" id="IPR016035">
    <property type="entry name" value="Acyl_Trfase/lysoPLipase"/>
</dbReference>
<dbReference type="SMART" id="SM00028">
    <property type="entry name" value="TPR"/>
    <property type="match status" value="2"/>
</dbReference>
<dbReference type="Gene3D" id="3.40.1090.10">
    <property type="entry name" value="Cytosolic phospholipase A2 catalytic domain"/>
    <property type="match status" value="1"/>
</dbReference>
<dbReference type="PANTHER" id="PTHR46082">
    <property type="entry name" value="ATP/GTP-BINDING PROTEIN-RELATED"/>
    <property type="match status" value="1"/>
</dbReference>
<keyword evidence="2" id="KW-0802">TPR repeat</keyword>
<feature type="region of interest" description="Disordered" evidence="4">
    <location>
        <begin position="849"/>
        <end position="894"/>
    </location>
</feature>
<feature type="repeat" description="TPR" evidence="2">
    <location>
        <begin position="746"/>
        <end position="779"/>
    </location>
</feature>
<dbReference type="Pfam" id="PF00931">
    <property type="entry name" value="NB-ARC"/>
    <property type="match status" value="1"/>
</dbReference>